<dbReference type="SUPFAM" id="SSF52540">
    <property type="entry name" value="P-loop containing nucleoside triphosphate hydrolases"/>
    <property type="match status" value="1"/>
</dbReference>
<organism evidence="3 4">
    <name type="scientific">Lacipirellula parvula</name>
    <dbReference type="NCBI Taxonomy" id="2650471"/>
    <lineage>
        <taxon>Bacteria</taxon>
        <taxon>Pseudomonadati</taxon>
        <taxon>Planctomycetota</taxon>
        <taxon>Planctomycetia</taxon>
        <taxon>Pirellulales</taxon>
        <taxon>Lacipirellulaceae</taxon>
        <taxon>Lacipirellula</taxon>
    </lineage>
</organism>
<proteinExistence type="inferred from homology"/>
<dbReference type="InterPro" id="IPR003593">
    <property type="entry name" value="AAA+_ATPase"/>
</dbReference>
<protein>
    <submittedName>
        <fullName evidence="3">Twitching motility protein PilT</fullName>
    </submittedName>
</protein>
<accession>A0A5K7XCY2</accession>
<dbReference type="InterPro" id="IPR050921">
    <property type="entry name" value="T4SS_GSP_E_ATPase"/>
</dbReference>
<feature type="domain" description="Bacterial type II secretion system protein E" evidence="2">
    <location>
        <begin position="196"/>
        <end position="210"/>
    </location>
</feature>
<evidence type="ECO:0000313" key="4">
    <source>
        <dbReference type="Proteomes" id="UP000326837"/>
    </source>
</evidence>
<dbReference type="PANTHER" id="PTHR30486">
    <property type="entry name" value="TWITCHING MOTILITY PROTEIN PILT"/>
    <property type="match status" value="1"/>
</dbReference>
<dbReference type="SMART" id="SM00382">
    <property type="entry name" value="AAA"/>
    <property type="match status" value="1"/>
</dbReference>
<reference evidence="4" key="1">
    <citation type="submission" date="2019-10" db="EMBL/GenBank/DDBJ databases">
        <title>Lacipirellula parvula gen. nov., sp. nov., representing a lineage of planctomycetes widespread in freshwater anoxic habitats, and description of the family Lacipirellulaceae.</title>
        <authorList>
            <person name="Dedysh S.N."/>
            <person name="Kulichevskaya I.S."/>
            <person name="Beletsky A.V."/>
            <person name="Rakitin A.L."/>
            <person name="Mardanov A.V."/>
            <person name="Ivanova A.A."/>
            <person name="Saltykova V.X."/>
            <person name="Rijpstra W.I.C."/>
            <person name="Sinninghe Damste J.S."/>
            <person name="Ravin N.V."/>
        </authorList>
    </citation>
    <scope>NUCLEOTIDE SEQUENCE [LARGE SCALE GENOMIC DNA]</scope>
    <source>
        <strain evidence="4">PX69</strain>
    </source>
</reference>
<dbReference type="GO" id="GO:0005524">
    <property type="term" value="F:ATP binding"/>
    <property type="evidence" value="ECO:0007669"/>
    <property type="project" value="InterPro"/>
</dbReference>
<dbReference type="KEGG" id="lpav:PLANPX_1795"/>
<dbReference type="GO" id="GO:0016887">
    <property type="term" value="F:ATP hydrolysis activity"/>
    <property type="evidence" value="ECO:0007669"/>
    <property type="project" value="InterPro"/>
</dbReference>
<dbReference type="Gene3D" id="3.40.50.300">
    <property type="entry name" value="P-loop containing nucleotide triphosphate hydrolases"/>
    <property type="match status" value="1"/>
</dbReference>
<dbReference type="CDD" id="cd01131">
    <property type="entry name" value="PilT"/>
    <property type="match status" value="1"/>
</dbReference>
<dbReference type="Gene3D" id="3.30.450.90">
    <property type="match status" value="1"/>
</dbReference>
<dbReference type="PANTHER" id="PTHR30486:SF16">
    <property type="entry name" value="TWITCHING MOTILITY PROTEIN PILT"/>
    <property type="match status" value="1"/>
</dbReference>
<dbReference type="RefSeq" id="WP_152098191.1">
    <property type="nucleotide sequence ID" value="NZ_AP021861.1"/>
</dbReference>
<evidence type="ECO:0000256" key="1">
    <source>
        <dbReference type="ARBA" id="ARBA00006611"/>
    </source>
</evidence>
<dbReference type="PROSITE" id="PS00662">
    <property type="entry name" value="T2SP_E"/>
    <property type="match status" value="1"/>
</dbReference>
<dbReference type="NCBIfam" id="TIGR01420">
    <property type="entry name" value="pilT_fam"/>
    <property type="match status" value="1"/>
</dbReference>
<dbReference type="EMBL" id="AP021861">
    <property type="protein sequence ID" value="BBO32183.1"/>
    <property type="molecule type" value="Genomic_DNA"/>
</dbReference>
<dbReference type="InterPro" id="IPR027417">
    <property type="entry name" value="P-loop_NTPase"/>
</dbReference>
<keyword evidence="4" id="KW-1185">Reference proteome</keyword>
<evidence type="ECO:0000259" key="2">
    <source>
        <dbReference type="PROSITE" id="PS00662"/>
    </source>
</evidence>
<dbReference type="AlphaFoldDB" id="A0A5K7XCY2"/>
<evidence type="ECO:0000313" key="3">
    <source>
        <dbReference type="EMBL" id="BBO32183.1"/>
    </source>
</evidence>
<dbReference type="InterPro" id="IPR006321">
    <property type="entry name" value="PilT/PilU"/>
</dbReference>
<name>A0A5K7XCY2_9BACT</name>
<dbReference type="InterPro" id="IPR001482">
    <property type="entry name" value="T2SS/T4SS_dom"/>
</dbReference>
<sequence>MGTILIDKLLSAQVKQGASDLHISVGQPPVLRLHGHMQKLKTKVLEPADTIALMKSITPDRCQQEFQETGSADFGFAFGDQARFRVSIFRQKGNVSMVLRQIPVNLMSMDQLGLPPIFKDLILRPRGLLLVTGPTGSGKSTSLAAMVDHLNSTVDHHIITIEDPIEFYHNHKKSTVNQREVGVDVTSFAEAIRRALRQDPDVILVGELRDLETIEAAITAAETGHVVFGTLHTSSAAGTINRVIDVFPSHQQDQIRTQLATAIIGILAQQLVPRIGGGRAAAFETLVVTPGIANLIRENKIFRITSAIQTGSKYGMQLLDDHLFQHWRNEVATKEDVMMKSNSPDDLAKRIAAAERGIFDEPQANDPG</sequence>
<dbReference type="Pfam" id="PF00437">
    <property type="entry name" value="T2SSE"/>
    <property type="match status" value="1"/>
</dbReference>
<dbReference type="Proteomes" id="UP000326837">
    <property type="component" value="Chromosome"/>
</dbReference>
<comment type="similarity">
    <text evidence="1">Belongs to the GSP E family.</text>
</comment>
<gene>
    <name evidence="3" type="ORF">PLANPX_1795</name>
</gene>